<dbReference type="PANTHER" id="PTHR43821:SF1">
    <property type="entry name" value="NAD(P)H NITROREDUCTASE YDJA-RELATED"/>
    <property type="match status" value="1"/>
</dbReference>
<feature type="binding site" evidence="8">
    <location>
        <position position="65"/>
    </location>
    <ligand>
        <name>FMN</name>
        <dbReference type="ChEBI" id="CHEBI:58210"/>
        <note>ligand shared between dimeric partners</note>
    </ligand>
</feature>
<evidence type="ECO:0000313" key="11">
    <source>
        <dbReference type="Proteomes" id="UP000011717"/>
    </source>
</evidence>
<dbReference type="EC" id="1.-.-.-" evidence="7"/>
<comment type="cofactor">
    <cofactor evidence="8">
        <name>FMN</name>
        <dbReference type="ChEBI" id="CHEBI:58210"/>
    </cofactor>
    <text evidence="8">Binds 1 FMN per subunit.</text>
</comment>
<evidence type="ECO:0000256" key="6">
    <source>
        <dbReference type="ARBA" id="ARBA00023027"/>
    </source>
</evidence>
<evidence type="ECO:0000313" key="10">
    <source>
        <dbReference type="EMBL" id="EMD83574.1"/>
    </source>
</evidence>
<feature type="binding site" evidence="8">
    <location>
        <position position="61"/>
    </location>
    <ligand>
        <name>FMN</name>
        <dbReference type="ChEBI" id="CHEBI:58210"/>
        <note>ligand shared between dimeric partners</note>
    </ligand>
</feature>
<protein>
    <recommendedName>
        <fullName evidence="7">Putative NAD(P)H nitroreductase</fullName>
        <ecNumber evidence="7">1.-.-.-</ecNumber>
    </recommendedName>
</protein>
<keyword evidence="3 7" id="KW-0288">FMN</keyword>
<dbReference type="Gene3D" id="3.40.109.10">
    <property type="entry name" value="NADH Oxidase"/>
    <property type="match status" value="1"/>
</dbReference>
<evidence type="ECO:0000256" key="2">
    <source>
        <dbReference type="ARBA" id="ARBA00022630"/>
    </source>
</evidence>
<name>M2TAF6_9SPHN</name>
<dbReference type="PIRSF" id="PIRSF000232">
    <property type="entry name" value="YdjA"/>
    <property type="match status" value="1"/>
</dbReference>
<dbReference type="PANTHER" id="PTHR43821">
    <property type="entry name" value="NAD(P)H NITROREDUCTASE YDJA-RELATED"/>
    <property type="match status" value="1"/>
</dbReference>
<evidence type="ECO:0000256" key="3">
    <source>
        <dbReference type="ARBA" id="ARBA00022643"/>
    </source>
</evidence>
<dbReference type="SUPFAM" id="SSF55469">
    <property type="entry name" value="FMN-dependent nitroreductase-like"/>
    <property type="match status" value="1"/>
</dbReference>
<gene>
    <name evidence="10" type="ORF">C725_1475</name>
</gene>
<dbReference type="InterPro" id="IPR026021">
    <property type="entry name" value="YdjA-like"/>
</dbReference>
<dbReference type="PATRIC" id="fig|1234595.3.peg.1477"/>
<dbReference type="AlphaFoldDB" id="M2TAF6"/>
<dbReference type="EMBL" id="AMRV01000003">
    <property type="protein sequence ID" value="EMD83574.1"/>
    <property type="molecule type" value="Genomic_DNA"/>
</dbReference>
<accession>M2TAF6</accession>
<proteinExistence type="inferred from homology"/>
<dbReference type="Proteomes" id="UP000011717">
    <property type="component" value="Unassembled WGS sequence"/>
</dbReference>
<feature type="binding site" description="in other chain" evidence="8">
    <location>
        <begin position="159"/>
        <end position="161"/>
    </location>
    <ligand>
        <name>FMN</name>
        <dbReference type="ChEBI" id="CHEBI:58210"/>
        <note>ligand shared between dimeric partners</note>
    </ligand>
</feature>
<evidence type="ECO:0000259" key="9">
    <source>
        <dbReference type="Pfam" id="PF00881"/>
    </source>
</evidence>
<dbReference type="InterPro" id="IPR000415">
    <property type="entry name" value="Nitroreductase-like"/>
</dbReference>
<evidence type="ECO:0000256" key="1">
    <source>
        <dbReference type="ARBA" id="ARBA00007118"/>
    </source>
</evidence>
<feature type="binding site" description="in other chain" evidence="8">
    <location>
        <begin position="34"/>
        <end position="36"/>
    </location>
    <ligand>
        <name>FMN</name>
        <dbReference type="ChEBI" id="CHEBI:58210"/>
        <note>ligand shared between dimeric partners</note>
    </ligand>
</feature>
<keyword evidence="2 7" id="KW-0285">Flavoprotein</keyword>
<dbReference type="Pfam" id="PF00881">
    <property type="entry name" value="Nitroreductase"/>
    <property type="match status" value="1"/>
</dbReference>
<sequence>MPETDWRRTGRGPIWKGMSQFNDLSSPLRFLETRRSGKPRDMIAPGPDANELNRILTIAARVPDHGKVAPWRFMVVPPERRGALNAVLDAAYLEEKPGAGRLELEANAQFAQQAPTLVIVFTKVDPARSIPAEEQIASAACAAMQMENAANASGYVSGWLTGWAAYSDAVHRRLAQPGERIAGFIFMGTPGKPLEERPRPDMTEIVRTWDGTAAQ</sequence>
<evidence type="ECO:0000256" key="7">
    <source>
        <dbReference type="PIRNR" id="PIRNR000232"/>
    </source>
</evidence>
<evidence type="ECO:0000256" key="4">
    <source>
        <dbReference type="ARBA" id="ARBA00022857"/>
    </source>
</evidence>
<keyword evidence="4 7" id="KW-0521">NADP</keyword>
<dbReference type="InterPro" id="IPR052530">
    <property type="entry name" value="NAD(P)H_nitroreductase"/>
</dbReference>
<feature type="domain" description="Nitroreductase" evidence="9">
    <location>
        <begin position="45"/>
        <end position="188"/>
    </location>
</feature>
<keyword evidence="5 7" id="KW-0560">Oxidoreductase</keyword>
<evidence type="ECO:0000256" key="5">
    <source>
        <dbReference type="ARBA" id="ARBA00023002"/>
    </source>
</evidence>
<organism evidence="10 11">
    <name type="scientific">Pacificimonas flava</name>
    <dbReference type="NCBI Taxonomy" id="1234595"/>
    <lineage>
        <taxon>Bacteria</taxon>
        <taxon>Pseudomonadati</taxon>
        <taxon>Pseudomonadota</taxon>
        <taxon>Alphaproteobacteria</taxon>
        <taxon>Sphingomonadales</taxon>
        <taxon>Sphingosinicellaceae</taxon>
        <taxon>Pacificimonas</taxon>
    </lineage>
</organism>
<keyword evidence="6 7" id="KW-0520">NAD</keyword>
<comment type="caution">
    <text evidence="10">The sequence shown here is derived from an EMBL/GenBank/DDBJ whole genome shotgun (WGS) entry which is preliminary data.</text>
</comment>
<dbReference type="CDD" id="cd02135">
    <property type="entry name" value="YdjA-like"/>
    <property type="match status" value="1"/>
</dbReference>
<keyword evidence="11" id="KW-1185">Reference proteome</keyword>
<reference evidence="10 11" key="1">
    <citation type="journal article" date="2013" name="Genome Announc.">
        <title>Draft Genome Sequence of Strain JLT2015T, Belonging to the Family Sphingomonadaceae of the Alphaproteobacteria.</title>
        <authorList>
            <person name="Tang K."/>
            <person name="Liu K."/>
            <person name="Li S."/>
            <person name="Jiao N."/>
        </authorList>
    </citation>
    <scope>NUCLEOTIDE SEQUENCE [LARGE SCALE GENOMIC DNA]</scope>
    <source>
        <strain evidence="10 11">JLT2015</strain>
    </source>
</reference>
<dbReference type="InterPro" id="IPR029479">
    <property type="entry name" value="Nitroreductase"/>
</dbReference>
<comment type="similarity">
    <text evidence="1 7">Belongs to the nitroreductase family.</text>
</comment>
<evidence type="ECO:0000256" key="8">
    <source>
        <dbReference type="PIRSR" id="PIRSR000232-1"/>
    </source>
</evidence>
<dbReference type="GO" id="GO:0016491">
    <property type="term" value="F:oxidoreductase activity"/>
    <property type="evidence" value="ECO:0007669"/>
    <property type="project" value="UniProtKB-UniRule"/>
</dbReference>